<keyword evidence="2" id="KW-1185">Reference proteome</keyword>
<dbReference type="GO" id="GO:0019005">
    <property type="term" value="C:SCF ubiquitin ligase complex"/>
    <property type="evidence" value="ECO:0007669"/>
    <property type="project" value="TreeGrafter"/>
</dbReference>
<evidence type="ECO:0000313" key="2">
    <source>
        <dbReference type="Proteomes" id="UP000410492"/>
    </source>
</evidence>
<dbReference type="Proteomes" id="UP000410492">
    <property type="component" value="Unassembled WGS sequence"/>
</dbReference>
<evidence type="ECO:0000313" key="1">
    <source>
        <dbReference type="EMBL" id="VEN33498.1"/>
    </source>
</evidence>
<accession>A0A653BD55</accession>
<dbReference type="PANTHER" id="PTHR20988">
    <property type="entry name" value="TRANSMEMBRANE PROTEIN 183A-RELATED"/>
    <property type="match status" value="1"/>
</dbReference>
<reference evidence="1 2" key="1">
    <citation type="submission" date="2019-01" db="EMBL/GenBank/DDBJ databases">
        <authorList>
            <person name="Sayadi A."/>
        </authorList>
    </citation>
    <scope>NUCLEOTIDE SEQUENCE [LARGE SCALE GENOMIC DNA]</scope>
</reference>
<sequence length="352" mass="41462">MPNRKSGKHRSLKTFGDITLNDFANSSVCKNRPKKSSGSVTKVLKQFQEEEKSWDEKPDDFDGEFVIEEDEEGNITYVLRKLEPRRRRKTVSSSEDVKEVSGRDYPIDIWFLLSEYIRPEDIGHFASICKTSFEVVCTAKFWFGLYKRYYISVPTLPEELQPECLVRKYGLRTCVIRALYHMYPPFVNRIKSRALTEEQHPDLLKRRLCDCLWHQKHKEHWRFYFKMREKRENILNHSYQTDKKKPDLLEILDDVSANAEENCCILQVTCKDFIAIPPVLGQVLISVSVTLSSGLRYNRLQLDFGSAISAYRKSDSNCTSIILEPVVNYKILEWWHPQYPYRHNIQNLFDPD</sequence>
<proteinExistence type="predicted"/>
<name>A0A653BD55_CALMS</name>
<dbReference type="PANTHER" id="PTHR20988:SF2">
    <property type="entry name" value="TRANSMEMBRANE PROTEIN 183A-RELATED"/>
    <property type="match status" value="1"/>
</dbReference>
<organism evidence="1 2">
    <name type="scientific">Callosobruchus maculatus</name>
    <name type="common">Southern cowpea weevil</name>
    <name type="synonym">Pulse bruchid</name>
    <dbReference type="NCBI Taxonomy" id="64391"/>
    <lineage>
        <taxon>Eukaryota</taxon>
        <taxon>Metazoa</taxon>
        <taxon>Ecdysozoa</taxon>
        <taxon>Arthropoda</taxon>
        <taxon>Hexapoda</taxon>
        <taxon>Insecta</taxon>
        <taxon>Pterygota</taxon>
        <taxon>Neoptera</taxon>
        <taxon>Endopterygota</taxon>
        <taxon>Coleoptera</taxon>
        <taxon>Polyphaga</taxon>
        <taxon>Cucujiformia</taxon>
        <taxon>Chrysomeloidea</taxon>
        <taxon>Chrysomelidae</taxon>
        <taxon>Bruchinae</taxon>
        <taxon>Bruchini</taxon>
        <taxon>Callosobruchus</taxon>
    </lineage>
</organism>
<dbReference type="GO" id="GO:0031647">
    <property type="term" value="P:regulation of protein stability"/>
    <property type="evidence" value="ECO:0007669"/>
    <property type="project" value="TreeGrafter"/>
</dbReference>
<protein>
    <recommendedName>
        <fullName evidence="3">Transmembrane protein 183</fullName>
    </recommendedName>
</protein>
<dbReference type="OrthoDB" id="5955317at2759"/>
<dbReference type="AlphaFoldDB" id="A0A653BD55"/>
<dbReference type="EMBL" id="CAACVG010000055">
    <property type="protein sequence ID" value="VEN33498.1"/>
    <property type="molecule type" value="Genomic_DNA"/>
</dbReference>
<dbReference type="InterPro" id="IPR026509">
    <property type="entry name" value="TMEM183"/>
</dbReference>
<gene>
    <name evidence="1" type="ORF">CALMAC_LOCUS33</name>
</gene>
<evidence type="ECO:0008006" key="3">
    <source>
        <dbReference type="Google" id="ProtNLM"/>
    </source>
</evidence>